<accession>A0A6G7Y5L5</accession>
<dbReference type="InterPro" id="IPR029063">
    <property type="entry name" value="SAM-dependent_MTases_sf"/>
</dbReference>
<dbReference type="PANTHER" id="PTHR43861">
    <property type="entry name" value="TRANS-ACONITATE 2-METHYLTRANSFERASE-RELATED"/>
    <property type="match status" value="1"/>
</dbReference>
<dbReference type="GO" id="GO:0032259">
    <property type="term" value="P:methylation"/>
    <property type="evidence" value="ECO:0007669"/>
    <property type="project" value="UniProtKB-KW"/>
</dbReference>
<evidence type="ECO:0000256" key="1">
    <source>
        <dbReference type="ARBA" id="ARBA00022679"/>
    </source>
</evidence>
<evidence type="ECO:0000313" key="4">
    <source>
        <dbReference type="Proteomes" id="UP000501058"/>
    </source>
</evidence>
<dbReference type="AlphaFoldDB" id="A0A6G7Y5L5"/>
<dbReference type="RefSeq" id="WP_166232779.1">
    <property type="nucleotide sequence ID" value="NZ_CP049865.1"/>
</dbReference>
<dbReference type="CDD" id="cd02440">
    <property type="entry name" value="AdoMet_MTases"/>
    <property type="match status" value="1"/>
</dbReference>
<dbReference type="Proteomes" id="UP000501058">
    <property type="component" value="Chromosome"/>
</dbReference>
<dbReference type="GO" id="GO:0008168">
    <property type="term" value="F:methyltransferase activity"/>
    <property type="evidence" value="ECO:0007669"/>
    <property type="project" value="UniProtKB-KW"/>
</dbReference>
<gene>
    <name evidence="3" type="ORF">G7070_06120</name>
</gene>
<keyword evidence="3" id="KW-0489">Methyltransferase</keyword>
<dbReference type="Gene3D" id="3.40.50.150">
    <property type="entry name" value="Vaccinia Virus protein VP39"/>
    <property type="match status" value="1"/>
</dbReference>
<dbReference type="EMBL" id="CP049865">
    <property type="protein sequence ID" value="QIK71921.1"/>
    <property type="molecule type" value="Genomic_DNA"/>
</dbReference>
<keyword evidence="4" id="KW-1185">Reference proteome</keyword>
<sequence length="235" mass="25134">MADEIYRHPRMAALYDPLDTDRSDLDMYRAVLDERDWASLLDVGSGTGVFALAEAARGKEVTAVEPAAASLAVARAKPGADAVTWVLGTAEDLPPLAVAAATMTANVAMVFADDGAWLATLGAVRAALAPGGRFVFDVRDVAARAWETWAEPPTEYDAAHEGTVVSSCDVEVDLPLVHYSDTTTFADGETIASRCTLRYRDADEIVADLRAAGFEQIEARDHPYRPGSGWLFVAS</sequence>
<keyword evidence="1 3" id="KW-0808">Transferase</keyword>
<organism evidence="3 4">
    <name type="scientific">Propioniciclava coleopterorum</name>
    <dbReference type="NCBI Taxonomy" id="2714937"/>
    <lineage>
        <taxon>Bacteria</taxon>
        <taxon>Bacillati</taxon>
        <taxon>Actinomycetota</taxon>
        <taxon>Actinomycetes</taxon>
        <taxon>Propionibacteriales</taxon>
        <taxon>Propionibacteriaceae</taxon>
        <taxon>Propioniciclava</taxon>
    </lineage>
</organism>
<proteinExistence type="predicted"/>
<dbReference type="SUPFAM" id="SSF53335">
    <property type="entry name" value="S-adenosyl-L-methionine-dependent methyltransferases"/>
    <property type="match status" value="1"/>
</dbReference>
<dbReference type="Pfam" id="PF13649">
    <property type="entry name" value="Methyltransf_25"/>
    <property type="match status" value="1"/>
</dbReference>
<name>A0A6G7Y5L5_9ACTN</name>
<protein>
    <submittedName>
        <fullName evidence="3">Class I SAM-dependent methyltransferase</fullName>
    </submittedName>
</protein>
<dbReference type="KEGG" id="prv:G7070_06120"/>
<evidence type="ECO:0000313" key="3">
    <source>
        <dbReference type="EMBL" id="QIK71921.1"/>
    </source>
</evidence>
<dbReference type="InterPro" id="IPR041698">
    <property type="entry name" value="Methyltransf_25"/>
</dbReference>
<feature type="domain" description="Methyltransferase" evidence="2">
    <location>
        <begin position="41"/>
        <end position="132"/>
    </location>
</feature>
<evidence type="ECO:0000259" key="2">
    <source>
        <dbReference type="Pfam" id="PF13649"/>
    </source>
</evidence>
<reference evidence="3 4" key="1">
    <citation type="submission" date="2020-03" db="EMBL/GenBank/DDBJ databases">
        <title>Propioniciclava sp. nov., isolated from Hydrophilus acuminatus.</title>
        <authorList>
            <person name="Hyun D.-W."/>
            <person name="Bae J.-W."/>
        </authorList>
    </citation>
    <scope>NUCLEOTIDE SEQUENCE [LARGE SCALE GENOMIC DNA]</scope>
    <source>
        <strain evidence="3 4">HDW11</strain>
    </source>
</reference>